<dbReference type="Pfam" id="PF00638">
    <property type="entry name" value="Ran_BP1"/>
    <property type="match status" value="1"/>
</dbReference>
<dbReference type="SUPFAM" id="SSF50729">
    <property type="entry name" value="PH domain-like"/>
    <property type="match status" value="1"/>
</dbReference>
<dbReference type="PROSITE" id="PS50196">
    <property type="entry name" value="RANBD1"/>
    <property type="match status" value="1"/>
</dbReference>
<dbReference type="OMA" id="PITCEIA"/>
<dbReference type="GO" id="GO:0005643">
    <property type="term" value="C:nuclear pore"/>
    <property type="evidence" value="ECO:0007669"/>
    <property type="project" value="UniProtKB-SubCell"/>
</dbReference>
<gene>
    <name evidence="12" type="ORF">CMU_026080</name>
</gene>
<dbReference type="Pfam" id="PF08911">
    <property type="entry name" value="NUP50"/>
    <property type="match status" value="1"/>
</dbReference>
<keyword evidence="5" id="KW-0653">Protein transport</keyword>
<protein>
    <recommendedName>
        <fullName evidence="11">RanBD1 domain-containing protein</fullName>
    </recommendedName>
</protein>
<evidence type="ECO:0000256" key="3">
    <source>
        <dbReference type="ARBA" id="ARBA00022737"/>
    </source>
</evidence>
<accession>B6AB49</accession>
<dbReference type="OrthoDB" id="344226at2759"/>
<evidence type="ECO:0000256" key="8">
    <source>
        <dbReference type="ARBA" id="ARBA00023132"/>
    </source>
</evidence>
<dbReference type="Proteomes" id="UP000001460">
    <property type="component" value="Unassembled WGS sequence"/>
</dbReference>
<dbReference type="InterPro" id="IPR015007">
    <property type="entry name" value="NUP2/50/61"/>
</dbReference>
<evidence type="ECO:0000256" key="7">
    <source>
        <dbReference type="ARBA" id="ARBA00023010"/>
    </source>
</evidence>
<dbReference type="PANTHER" id="PTHR23138:SF141">
    <property type="entry name" value="NUCLEAR PORE COMPLEX PROTEIN NUP50"/>
    <property type="match status" value="1"/>
</dbReference>
<reference evidence="12" key="1">
    <citation type="submission" date="2008-06" db="EMBL/GenBank/DDBJ databases">
        <authorList>
            <person name="Lorenzi H."/>
            <person name="Inman J."/>
            <person name="Miller J."/>
            <person name="Schobel S."/>
            <person name="Amedeo P."/>
            <person name="Caler E.V."/>
            <person name="da Silva J."/>
        </authorList>
    </citation>
    <scope>NUCLEOTIDE SEQUENCE [LARGE SCALE GENOMIC DNA]</scope>
    <source>
        <strain evidence="12">RN66</strain>
    </source>
</reference>
<feature type="compositionally biased region" description="Polar residues" evidence="10">
    <location>
        <begin position="106"/>
        <end position="129"/>
    </location>
</feature>
<evidence type="ECO:0000256" key="10">
    <source>
        <dbReference type="SAM" id="MobiDB-lite"/>
    </source>
</evidence>
<evidence type="ECO:0000256" key="2">
    <source>
        <dbReference type="ARBA" id="ARBA00022448"/>
    </source>
</evidence>
<keyword evidence="4" id="KW-0509">mRNA transport</keyword>
<comment type="subcellular location">
    <subcellularLocation>
        <location evidence="1">Nucleus</location>
        <location evidence="1">Nuclear pore complex</location>
    </subcellularLocation>
</comment>
<keyword evidence="2" id="KW-0813">Transport</keyword>
<keyword evidence="6" id="KW-0007">Acetylation</keyword>
<feature type="region of interest" description="Disordered" evidence="10">
    <location>
        <begin position="96"/>
        <end position="129"/>
    </location>
</feature>
<feature type="domain" description="RanBD1" evidence="11">
    <location>
        <begin position="207"/>
        <end position="359"/>
    </location>
</feature>
<dbReference type="InterPro" id="IPR045255">
    <property type="entry name" value="RanBP1-like"/>
</dbReference>
<evidence type="ECO:0000256" key="5">
    <source>
        <dbReference type="ARBA" id="ARBA00022927"/>
    </source>
</evidence>
<evidence type="ECO:0000256" key="6">
    <source>
        <dbReference type="ARBA" id="ARBA00022990"/>
    </source>
</evidence>
<name>B6AB49_CRYMR</name>
<dbReference type="GeneID" id="6995163"/>
<keyword evidence="3" id="KW-0677">Repeat</keyword>
<proteinExistence type="predicted"/>
<evidence type="ECO:0000256" key="1">
    <source>
        <dbReference type="ARBA" id="ARBA00004567"/>
    </source>
</evidence>
<dbReference type="Gene3D" id="2.30.29.30">
    <property type="entry name" value="Pleckstrin-homology domain (PH domain)/Phosphotyrosine-binding domain (PTB)"/>
    <property type="match status" value="1"/>
</dbReference>
<sequence>MSKRQADFQLTSLNVETDNKSNYDSEGININSEVTQEDDISKRKILRLKKRDRELPEVNLTTEHIVKGKSEITNNIKESDSTECTVNNEDNKIEEKLKPSDEPNHTLDNTIKETPTTNYISPKSSDLNNNNDNIYGETDKESLPFGNNGFCTNFTNPFITLAKGEGNFLFSNDSKPINVSISVDQNVNSELYQNSLDNNEIDEIGQKDIQDLDDEKVLRKLFTGEEDEENIYRCKDVELFILTENEYNTKAFKKKGVGILHLNKPKSDQPKSDKLKTTISFKQPRIIFRQKGIYSVLLNSPITCEIAHTFRKSQHITKGFAISFIAYKEDSSIISCMIRFTKESDADNFLSKIKTLTDS</sequence>
<dbReference type="RefSeq" id="XP_002139950.1">
    <property type="nucleotide sequence ID" value="XM_002139914.1"/>
</dbReference>
<dbReference type="EMBL" id="DS989727">
    <property type="protein sequence ID" value="EEA05601.1"/>
    <property type="molecule type" value="Genomic_DNA"/>
</dbReference>
<dbReference type="AlphaFoldDB" id="B6AB49"/>
<dbReference type="InterPro" id="IPR011993">
    <property type="entry name" value="PH-like_dom_sf"/>
</dbReference>
<dbReference type="PANTHER" id="PTHR23138">
    <property type="entry name" value="RAN BINDING PROTEIN"/>
    <property type="match status" value="1"/>
</dbReference>
<feature type="compositionally biased region" description="Basic and acidic residues" evidence="10">
    <location>
        <begin position="96"/>
        <end position="105"/>
    </location>
</feature>
<dbReference type="GO" id="GO:0051028">
    <property type="term" value="P:mRNA transport"/>
    <property type="evidence" value="ECO:0007669"/>
    <property type="project" value="UniProtKB-KW"/>
</dbReference>
<dbReference type="VEuPathDB" id="CryptoDB:CMU_026080"/>
<keyword evidence="13" id="KW-1185">Reference proteome</keyword>
<evidence type="ECO:0000256" key="4">
    <source>
        <dbReference type="ARBA" id="ARBA00022816"/>
    </source>
</evidence>
<keyword evidence="7" id="KW-0811">Translocation</keyword>
<organism evidence="12 13">
    <name type="scientific">Cryptosporidium muris (strain RN66)</name>
    <dbReference type="NCBI Taxonomy" id="441375"/>
    <lineage>
        <taxon>Eukaryota</taxon>
        <taxon>Sar</taxon>
        <taxon>Alveolata</taxon>
        <taxon>Apicomplexa</taxon>
        <taxon>Conoidasida</taxon>
        <taxon>Coccidia</taxon>
        <taxon>Eucoccidiorida</taxon>
        <taxon>Eimeriorina</taxon>
        <taxon>Cryptosporidiidae</taxon>
        <taxon>Cryptosporidium</taxon>
    </lineage>
</organism>
<evidence type="ECO:0000313" key="12">
    <source>
        <dbReference type="EMBL" id="EEA05601.1"/>
    </source>
</evidence>
<dbReference type="SMART" id="SM00160">
    <property type="entry name" value="RanBD"/>
    <property type="match status" value="1"/>
</dbReference>
<keyword evidence="8" id="KW-0906">Nuclear pore complex</keyword>
<evidence type="ECO:0000256" key="9">
    <source>
        <dbReference type="ARBA" id="ARBA00023242"/>
    </source>
</evidence>
<dbReference type="InterPro" id="IPR000156">
    <property type="entry name" value="Ran_bind_dom"/>
</dbReference>
<evidence type="ECO:0000313" key="13">
    <source>
        <dbReference type="Proteomes" id="UP000001460"/>
    </source>
</evidence>
<evidence type="ECO:0000259" key="11">
    <source>
        <dbReference type="PROSITE" id="PS50196"/>
    </source>
</evidence>
<dbReference type="GO" id="GO:0015031">
    <property type="term" value="P:protein transport"/>
    <property type="evidence" value="ECO:0007669"/>
    <property type="project" value="UniProtKB-KW"/>
</dbReference>
<keyword evidence="9" id="KW-0539">Nucleus</keyword>